<proteinExistence type="predicted"/>
<evidence type="ECO:0000256" key="1">
    <source>
        <dbReference type="SAM" id="Coils"/>
    </source>
</evidence>
<keyword evidence="1" id="KW-0175">Coiled coil</keyword>
<dbReference type="Proteomes" id="UP000295758">
    <property type="component" value="Unassembled WGS sequence"/>
</dbReference>
<sequence length="143" mass="16256">MTDGNGLKWTDLEEMAEEVERLKDEFVDLDQNGDRLENKFKNLNHKLEKIHINIIQVVSIVVSVLALVLGNLFGVLTLPENIEASKLTGYLFVINGITLTGISFLIISIKYLFLDNQKKKKYFLLLILPVILQIIGFIIIKLS</sequence>
<dbReference type="RefSeq" id="WP_089723435.1">
    <property type="nucleotide sequence ID" value="NZ_FNGB01000065.1"/>
</dbReference>
<comment type="caution">
    <text evidence="3">The sequence shown here is derived from an EMBL/GenBank/DDBJ whole genome shotgun (WGS) entry which is preliminary data.</text>
</comment>
<keyword evidence="2" id="KW-0472">Membrane</keyword>
<evidence type="ECO:0000313" key="3">
    <source>
        <dbReference type="EMBL" id="TDS24769.1"/>
    </source>
</evidence>
<keyword evidence="2" id="KW-0812">Transmembrane</keyword>
<accession>A0A4R7DRR5</accession>
<feature type="transmembrane region" description="Helical" evidence="2">
    <location>
        <begin position="90"/>
        <end position="113"/>
    </location>
</feature>
<name>A0A4R7DRR5_9FIRM</name>
<feature type="transmembrane region" description="Helical" evidence="2">
    <location>
        <begin position="54"/>
        <end position="78"/>
    </location>
</feature>
<keyword evidence="2" id="KW-1133">Transmembrane helix</keyword>
<reference evidence="3 4" key="1">
    <citation type="submission" date="2019-03" db="EMBL/GenBank/DDBJ databases">
        <title>Deep subsurface shale carbon reservoir microbial communities from Ohio and West Virginia, USA.</title>
        <authorList>
            <person name="Wrighton K."/>
        </authorList>
    </citation>
    <scope>NUCLEOTIDE SEQUENCE [LARGE SCALE GENOMIC DNA]</scope>
    <source>
        <strain evidence="3 4">UTICA-S4D12</strain>
    </source>
</reference>
<dbReference type="AlphaFoldDB" id="A0A4R7DRR5"/>
<gene>
    <name evidence="3" type="ORF">BY453_1681</name>
</gene>
<evidence type="ECO:0000256" key="2">
    <source>
        <dbReference type="SAM" id="Phobius"/>
    </source>
</evidence>
<evidence type="ECO:0000313" key="4">
    <source>
        <dbReference type="Proteomes" id="UP000295758"/>
    </source>
</evidence>
<dbReference type="EMBL" id="SOAA01000068">
    <property type="protein sequence ID" value="TDS24769.1"/>
    <property type="molecule type" value="Genomic_DNA"/>
</dbReference>
<organism evidence="3 4">
    <name type="scientific">Halanaerobium congolense</name>
    <dbReference type="NCBI Taxonomy" id="54121"/>
    <lineage>
        <taxon>Bacteria</taxon>
        <taxon>Bacillati</taxon>
        <taxon>Bacillota</taxon>
        <taxon>Clostridia</taxon>
        <taxon>Halanaerobiales</taxon>
        <taxon>Halanaerobiaceae</taxon>
        <taxon>Halanaerobium</taxon>
    </lineage>
</organism>
<protein>
    <submittedName>
        <fullName evidence="3">Uncharacterized protein</fullName>
    </submittedName>
</protein>
<feature type="transmembrane region" description="Helical" evidence="2">
    <location>
        <begin position="122"/>
        <end position="140"/>
    </location>
</feature>
<feature type="coiled-coil region" evidence="1">
    <location>
        <begin position="12"/>
        <end position="39"/>
    </location>
</feature>